<dbReference type="RefSeq" id="WP_304608222.1">
    <property type="nucleotide sequence ID" value="NZ_VRTY01000024.1"/>
</dbReference>
<sequence length="85" mass="9948">TMMPVLELKCKYIRPAKYDDLLTVKLLLRHKPKGSRILFEYEVYNEEKVLLNVGETTMVFVSMQSGRPTAVPELIHLKLDEYFSE</sequence>
<feature type="non-terminal residue" evidence="1">
    <location>
        <position position="1"/>
    </location>
</feature>
<dbReference type="Proteomes" id="UP000321926">
    <property type="component" value="Unassembled WGS sequence"/>
</dbReference>
<dbReference type="InterPro" id="IPR029069">
    <property type="entry name" value="HotDog_dom_sf"/>
</dbReference>
<evidence type="ECO:0000313" key="2">
    <source>
        <dbReference type="Proteomes" id="UP000321926"/>
    </source>
</evidence>
<comment type="caution">
    <text evidence="1">The sequence shown here is derived from an EMBL/GenBank/DDBJ whole genome shotgun (WGS) entry which is preliminary data.</text>
</comment>
<dbReference type="AlphaFoldDB" id="A0A5C8KCG4"/>
<keyword evidence="2" id="KW-1185">Reference proteome</keyword>
<dbReference type="EMBL" id="VRTY01000024">
    <property type="protein sequence ID" value="TXK48162.1"/>
    <property type="molecule type" value="Genomic_DNA"/>
</dbReference>
<dbReference type="CDD" id="cd00586">
    <property type="entry name" value="4HBT"/>
    <property type="match status" value="1"/>
</dbReference>
<gene>
    <name evidence="1" type="ORF">FVR03_08315</name>
</gene>
<dbReference type="SUPFAM" id="SSF54637">
    <property type="entry name" value="Thioesterase/thiol ester dehydrase-isomerase"/>
    <property type="match status" value="1"/>
</dbReference>
<organism evidence="1 2">
    <name type="scientific">Pontibacter qinzhouensis</name>
    <dbReference type="NCBI Taxonomy" id="2603253"/>
    <lineage>
        <taxon>Bacteria</taxon>
        <taxon>Pseudomonadati</taxon>
        <taxon>Bacteroidota</taxon>
        <taxon>Cytophagia</taxon>
        <taxon>Cytophagales</taxon>
        <taxon>Hymenobacteraceae</taxon>
        <taxon>Pontibacter</taxon>
    </lineage>
</organism>
<protein>
    <submittedName>
        <fullName evidence="1">Acyl-CoA thioesterase</fullName>
    </submittedName>
</protein>
<accession>A0A5C8KCG4</accession>
<proteinExistence type="predicted"/>
<dbReference type="Pfam" id="PF13279">
    <property type="entry name" value="4HBT_2"/>
    <property type="match status" value="1"/>
</dbReference>
<evidence type="ECO:0000313" key="1">
    <source>
        <dbReference type="EMBL" id="TXK48162.1"/>
    </source>
</evidence>
<reference evidence="1 2" key="1">
    <citation type="submission" date="2019-08" db="EMBL/GenBank/DDBJ databases">
        <authorList>
            <person name="Shi S."/>
        </authorList>
    </citation>
    <scope>NUCLEOTIDE SEQUENCE [LARGE SCALE GENOMIC DNA]</scope>
    <source>
        <strain evidence="1 2">GY10130</strain>
    </source>
</reference>
<name>A0A5C8KCG4_9BACT</name>
<dbReference type="Gene3D" id="3.10.129.10">
    <property type="entry name" value="Hotdog Thioesterase"/>
    <property type="match status" value="1"/>
</dbReference>